<reference evidence="1" key="1">
    <citation type="submission" date="2020-03" db="EMBL/GenBank/DDBJ databases">
        <title>Hybrid Assembly of Korean Phytophthora infestans isolates.</title>
        <authorList>
            <person name="Prokchorchik M."/>
            <person name="Lee Y."/>
            <person name="Seo J."/>
            <person name="Cho J.-H."/>
            <person name="Park Y.-E."/>
            <person name="Jang D.-C."/>
            <person name="Im J.-S."/>
            <person name="Choi J.-G."/>
            <person name="Park H.-J."/>
            <person name="Lee G.-B."/>
            <person name="Lee Y.-G."/>
            <person name="Hong S.-Y."/>
            <person name="Cho K."/>
            <person name="Sohn K.H."/>
        </authorList>
    </citation>
    <scope>NUCLEOTIDE SEQUENCE</scope>
    <source>
        <strain evidence="1">KR_2_A2</strain>
    </source>
</reference>
<sequence length="92" mass="10659">MQGKRCRDRLCALRFPGEDINEVKALLLDPRIKTKVASIVKGRSLLEQAKRGLQREHDELYRKLFSSDLTEQESETEDIVPTSVLLYMLQLK</sequence>
<dbReference type="EMBL" id="JAACNO010002562">
    <property type="protein sequence ID" value="KAF4132266.1"/>
    <property type="molecule type" value="Genomic_DNA"/>
</dbReference>
<dbReference type="AlphaFoldDB" id="A0A8S9TTY2"/>
<evidence type="ECO:0000313" key="1">
    <source>
        <dbReference type="EMBL" id="KAF4132266.1"/>
    </source>
</evidence>
<accession>A0A8S9TTY2</accession>
<gene>
    <name evidence="1" type="ORF">GN958_ATG18549</name>
</gene>
<protein>
    <submittedName>
        <fullName evidence="1">Uncharacterized protein</fullName>
    </submittedName>
</protein>
<organism evidence="1 2">
    <name type="scientific">Phytophthora infestans</name>
    <name type="common">Potato late blight agent</name>
    <name type="synonym">Botrytis infestans</name>
    <dbReference type="NCBI Taxonomy" id="4787"/>
    <lineage>
        <taxon>Eukaryota</taxon>
        <taxon>Sar</taxon>
        <taxon>Stramenopiles</taxon>
        <taxon>Oomycota</taxon>
        <taxon>Peronosporomycetes</taxon>
        <taxon>Peronosporales</taxon>
        <taxon>Peronosporaceae</taxon>
        <taxon>Phytophthora</taxon>
    </lineage>
</organism>
<name>A0A8S9TTY2_PHYIN</name>
<comment type="caution">
    <text evidence="1">The sequence shown here is derived from an EMBL/GenBank/DDBJ whole genome shotgun (WGS) entry which is preliminary data.</text>
</comment>
<proteinExistence type="predicted"/>
<dbReference type="Proteomes" id="UP000704712">
    <property type="component" value="Unassembled WGS sequence"/>
</dbReference>
<evidence type="ECO:0000313" key="2">
    <source>
        <dbReference type="Proteomes" id="UP000704712"/>
    </source>
</evidence>